<organism evidence="8 9">
    <name type="scientific">Brachionus calyciflorus</name>
    <dbReference type="NCBI Taxonomy" id="104777"/>
    <lineage>
        <taxon>Eukaryota</taxon>
        <taxon>Metazoa</taxon>
        <taxon>Spiralia</taxon>
        <taxon>Gnathifera</taxon>
        <taxon>Rotifera</taxon>
        <taxon>Eurotatoria</taxon>
        <taxon>Monogononta</taxon>
        <taxon>Pseudotrocha</taxon>
        <taxon>Ploima</taxon>
        <taxon>Brachionidae</taxon>
        <taxon>Brachionus</taxon>
    </lineage>
</organism>
<dbReference type="InterPro" id="IPR001609">
    <property type="entry name" value="Myosin_head_motor_dom-like"/>
</dbReference>
<dbReference type="GO" id="GO:0016459">
    <property type="term" value="C:myosin complex"/>
    <property type="evidence" value="ECO:0007669"/>
    <property type="project" value="UniProtKB-KW"/>
</dbReference>
<evidence type="ECO:0000256" key="3">
    <source>
        <dbReference type="ARBA" id="ARBA00023123"/>
    </source>
</evidence>
<keyword evidence="5 6" id="KW-0009">Actin-binding</keyword>
<evidence type="ECO:0000256" key="2">
    <source>
        <dbReference type="ARBA" id="ARBA00022840"/>
    </source>
</evidence>
<dbReference type="EMBL" id="CAJNOC010002814">
    <property type="protein sequence ID" value="CAF0952944.1"/>
    <property type="molecule type" value="Genomic_DNA"/>
</dbReference>
<dbReference type="Gene3D" id="3.40.850.10">
    <property type="entry name" value="Kinesin motor domain"/>
    <property type="match status" value="1"/>
</dbReference>
<dbReference type="InterPro" id="IPR036961">
    <property type="entry name" value="Kinesin_motor_dom_sf"/>
</dbReference>
<reference evidence="8" key="1">
    <citation type="submission" date="2021-02" db="EMBL/GenBank/DDBJ databases">
        <authorList>
            <person name="Nowell W R."/>
        </authorList>
    </citation>
    <scope>NUCLEOTIDE SEQUENCE</scope>
    <source>
        <strain evidence="8">Ploen Becks lab</strain>
    </source>
</reference>
<dbReference type="SMART" id="SM00242">
    <property type="entry name" value="MYSc"/>
    <property type="match status" value="1"/>
</dbReference>
<dbReference type="PANTHER" id="PTHR13140:SF706">
    <property type="entry name" value="DILUTE CLASS UNCONVENTIONAL MYOSIN, ISOFORM C"/>
    <property type="match status" value="1"/>
</dbReference>
<evidence type="ECO:0000313" key="9">
    <source>
        <dbReference type="Proteomes" id="UP000663879"/>
    </source>
</evidence>
<dbReference type="GO" id="GO:0005524">
    <property type="term" value="F:ATP binding"/>
    <property type="evidence" value="ECO:0007669"/>
    <property type="project" value="UniProtKB-KW"/>
</dbReference>
<dbReference type="OrthoDB" id="6108017at2759"/>
<dbReference type="GO" id="GO:0007015">
    <property type="term" value="P:actin filament organization"/>
    <property type="evidence" value="ECO:0007669"/>
    <property type="project" value="TreeGrafter"/>
</dbReference>
<name>A0A814DA62_9BILA</name>
<feature type="non-terminal residue" evidence="8">
    <location>
        <position position="1"/>
    </location>
</feature>
<dbReference type="SUPFAM" id="SSF52540">
    <property type="entry name" value="P-loop containing nucleoside triphosphate hydrolases"/>
    <property type="match status" value="1"/>
</dbReference>
<keyword evidence="9" id="KW-1185">Reference proteome</keyword>
<comment type="similarity">
    <text evidence="6">Belongs to the TRAFAC class myosin-kinesin ATPase superfamily. Myosin family.</text>
</comment>
<gene>
    <name evidence="8" type="ORF">OXX778_LOCUS14043</name>
</gene>
<evidence type="ECO:0000256" key="5">
    <source>
        <dbReference type="ARBA" id="ARBA00023203"/>
    </source>
</evidence>
<protein>
    <recommendedName>
        <fullName evidence="7">Myosin motor domain-containing protein</fullName>
    </recommendedName>
</protein>
<evidence type="ECO:0000256" key="1">
    <source>
        <dbReference type="ARBA" id="ARBA00022741"/>
    </source>
</evidence>
<keyword evidence="3 6" id="KW-0518">Myosin</keyword>
<comment type="caution">
    <text evidence="8">The sequence shown here is derived from an EMBL/GenBank/DDBJ whole genome shotgun (WGS) entry which is preliminary data.</text>
</comment>
<dbReference type="Proteomes" id="UP000663879">
    <property type="component" value="Unassembled WGS sequence"/>
</dbReference>
<dbReference type="Gene3D" id="1.20.120.720">
    <property type="entry name" value="Myosin VI head, motor domain, U50 subdomain"/>
    <property type="match status" value="2"/>
</dbReference>
<evidence type="ECO:0000256" key="4">
    <source>
        <dbReference type="ARBA" id="ARBA00023175"/>
    </source>
</evidence>
<feature type="domain" description="Myosin motor" evidence="7">
    <location>
        <begin position="1"/>
        <end position="147"/>
    </location>
</feature>
<dbReference type="PANTHER" id="PTHR13140">
    <property type="entry name" value="MYOSIN"/>
    <property type="match status" value="1"/>
</dbReference>
<dbReference type="GO" id="GO:0016020">
    <property type="term" value="C:membrane"/>
    <property type="evidence" value="ECO:0007669"/>
    <property type="project" value="TreeGrafter"/>
</dbReference>
<comment type="caution">
    <text evidence="6">Lacks conserved residue(s) required for the propagation of feature annotation.</text>
</comment>
<dbReference type="Gene3D" id="1.10.10.820">
    <property type="match status" value="1"/>
</dbReference>
<dbReference type="GO" id="GO:0005737">
    <property type="term" value="C:cytoplasm"/>
    <property type="evidence" value="ECO:0007669"/>
    <property type="project" value="TreeGrafter"/>
</dbReference>
<keyword evidence="1" id="KW-0547">Nucleotide-binding</keyword>
<dbReference type="GO" id="GO:0051015">
    <property type="term" value="F:actin filament binding"/>
    <property type="evidence" value="ECO:0007669"/>
    <property type="project" value="TreeGrafter"/>
</dbReference>
<proteinExistence type="inferred from homology"/>
<sequence>SFAIQFSCIHQIVEIVIAFGNAKTIRNNNCKFLKINFDKINGCSINTYLLEKSRVVRHGKQEKNFQIFYQLCSQHDRPEYKYLNLLKSSKFLYTTNDDDDDDVEQLNLSFKDTLAAFEAFYINEQNKALIFSILTAILYLRNIKFDHKDGKCSLSEKISFLSKESKNSFTICHFAGEVEYQVNGFLEKNKDETNQDLLKILNESENDIIKDFHDGIDEIAPIRKITLKNPNQFPWYDDDLLTLKHQKDSAYKKYHCSRSVIDKEIYDYFNISLKKLNEDKLIAYFKDKSMNDFKNSKKFWEYYSSKIKVKSEKSNSNPISHVKYNGKSSEGKTDLCNIFNVFFTLISSSSKCSSNEASDFIEKEITVDSINGNHDFKFSFTTANEIDELLKTIPSQSGPGISEIPTKIFKSPSLNLKTTLAYLFNYAVLTNNIPNEWKAAGVTPCIHDRYTELNSSKKIRLETNSNETHRRIVVENSVFELSIEKTNEKAMACASSGFKKSTIDCKKIDSNWNMSYDVSKMNDQINGHLSFNNNERSCNMENVNKKIDFN</sequence>
<dbReference type="AlphaFoldDB" id="A0A814DA62"/>
<keyword evidence="4" id="KW-0505">Motor protein</keyword>
<dbReference type="InterPro" id="IPR027417">
    <property type="entry name" value="P-loop_NTPase"/>
</dbReference>
<accession>A0A814DA62</accession>
<evidence type="ECO:0000259" key="7">
    <source>
        <dbReference type="PROSITE" id="PS51456"/>
    </source>
</evidence>
<keyword evidence="2" id="KW-0067">ATP-binding</keyword>
<evidence type="ECO:0000313" key="8">
    <source>
        <dbReference type="EMBL" id="CAF0952944.1"/>
    </source>
</evidence>
<evidence type="ECO:0000256" key="6">
    <source>
        <dbReference type="PROSITE-ProRule" id="PRU00782"/>
    </source>
</evidence>
<dbReference type="Pfam" id="PF00063">
    <property type="entry name" value="Myosin_head"/>
    <property type="match status" value="2"/>
</dbReference>
<dbReference type="GO" id="GO:0000146">
    <property type="term" value="F:microfilament motor activity"/>
    <property type="evidence" value="ECO:0007669"/>
    <property type="project" value="TreeGrafter"/>
</dbReference>
<dbReference type="PROSITE" id="PS51456">
    <property type="entry name" value="MYOSIN_MOTOR"/>
    <property type="match status" value="1"/>
</dbReference>
<dbReference type="Gene3D" id="1.20.58.530">
    <property type="match status" value="1"/>
</dbReference>